<evidence type="ECO:0000259" key="2">
    <source>
        <dbReference type="Pfam" id="PF08241"/>
    </source>
</evidence>
<dbReference type="Proteomes" id="UP001583186">
    <property type="component" value="Unassembled WGS sequence"/>
</dbReference>
<dbReference type="CDD" id="cd02440">
    <property type="entry name" value="AdoMet_MTases"/>
    <property type="match status" value="1"/>
</dbReference>
<reference evidence="3 4" key="1">
    <citation type="journal article" date="2024" name="IMA Fungus">
        <title>IMA Genome - F19 : A genome assembly and annotation guide to empower mycologists, including annotated draft genome sequences of Ceratocystis pirilliformis, Diaporthe australafricana, Fusarium ophioides, Paecilomyces lecythidis, and Sporothrix stenoceras.</title>
        <authorList>
            <person name="Aylward J."/>
            <person name="Wilson A.M."/>
            <person name="Visagie C.M."/>
            <person name="Spraker J."/>
            <person name="Barnes I."/>
            <person name="Buitendag C."/>
            <person name="Ceriani C."/>
            <person name="Del Mar Angel L."/>
            <person name="du Plessis D."/>
            <person name="Fuchs T."/>
            <person name="Gasser K."/>
            <person name="Kramer D."/>
            <person name="Li W."/>
            <person name="Munsamy K."/>
            <person name="Piso A."/>
            <person name="Price J.L."/>
            <person name="Sonnekus B."/>
            <person name="Thomas C."/>
            <person name="van der Nest A."/>
            <person name="van Dijk A."/>
            <person name="van Heerden A."/>
            <person name="van Vuuren N."/>
            <person name="Yilmaz N."/>
            <person name="Duong T.A."/>
            <person name="van der Merwe N.A."/>
            <person name="Wingfield M.J."/>
            <person name="Wingfield B.D."/>
        </authorList>
    </citation>
    <scope>NUCLEOTIDE SEQUENCE [LARGE SCALE GENOMIC DNA]</scope>
    <source>
        <strain evidence="3 4">CMW 5346</strain>
    </source>
</reference>
<accession>A0ABR3Z3R6</accession>
<evidence type="ECO:0000256" key="1">
    <source>
        <dbReference type="SAM" id="Coils"/>
    </source>
</evidence>
<dbReference type="SUPFAM" id="SSF53335">
    <property type="entry name" value="S-adenosyl-L-methionine-dependent methyltransferases"/>
    <property type="match status" value="1"/>
</dbReference>
<comment type="caution">
    <text evidence="3">The sequence shown here is derived from an EMBL/GenBank/DDBJ whole genome shotgun (WGS) entry which is preliminary data.</text>
</comment>
<protein>
    <recommendedName>
        <fullName evidence="2">Methyltransferase type 11 domain-containing protein</fullName>
    </recommendedName>
</protein>
<dbReference type="InterPro" id="IPR029063">
    <property type="entry name" value="SAM-dependent_MTases_sf"/>
</dbReference>
<sequence length="309" mass="33869">MAAPQEKTFSTYNAEQGKHYAQARPDYHASVYEYITTKHKETGGQFDTLVDLGCGPGNVARSLAPHFAHAFGVDPAPGMIATAKELGGTSSTGEAIQYGQGGADDFGSKGDVVVADGSVDLVSVGNAAHWFDMQKFWARAAQVLKPGGSVAIWTTGDLRVHPDSPAAEAVQEAMDLFQTRDLEPYFNEGNRIVRNKYLDLGLPWTVPEPVSEFPKNEFSRRDWTMSEKFMTVGEMAVNMDMMEKLMSTSSPYTRWCEANPDKVQGEDNILRKLRREVERILQEASVEKGKETVRGSALGAVLIAKKAKA</sequence>
<dbReference type="PANTHER" id="PTHR44942:SF10">
    <property type="entry name" value="METHYLTRANSFERASE TYPE 11 DOMAIN-CONTAINING PROTEIN"/>
    <property type="match status" value="1"/>
</dbReference>
<feature type="coiled-coil region" evidence="1">
    <location>
        <begin position="263"/>
        <end position="290"/>
    </location>
</feature>
<name>A0ABR3Z3R6_9PEZI</name>
<dbReference type="Gene3D" id="3.40.50.150">
    <property type="entry name" value="Vaccinia Virus protein VP39"/>
    <property type="match status" value="1"/>
</dbReference>
<gene>
    <name evidence="3" type="ORF">Sste5346_005539</name>
</gene>
<dbReference type="InterPro" id="IPR013216">
    <property type="entry name" value="Methyltransf_11"/>
</dbReference>
<dbReference type="EMBL" id="JAWCUI010000030">
    <property type="protein sequence ID" value="KAL1894852.1"/>
    <property type="molecule type" value="Genomic_DNA"/>
</dbReference>
<organism evidence="3 4">
    <name type="scientific">Sporothrix stenoceras</name>
    <dbReference type="NCBI Taxonomy" id="5173"/>
    <lineage>
        <taxon>Eukaryota</taxon>
        <taxon>Fungi</taxon>
        <taxon>Dikarya</taxon>
        <taxon>Ascomycota</taxon>
        <taxon>Pezizomycotina</taxon>
        <taxon>Sordariomycetes</taxon>
        <taxon>Sordariomycetidae</taxon>
        <taxon>Ophiostomatales</taxon>
        <taxon>Ophiostomataceae</taxon>
        <taxon>Sporothrix</taxon>
    </lineage>
</organism>
<dbReference type="PANTHER" id="PTHR44942">
    <property type="entry name" value="METHYLTRANSF_11 DOMAIN-CONTAINING PROTEIN"/>
    <property type="match status" value="1"/>
</dbReference>
<proteinExistence type="predicted"/>
<dbReference type="Pfam" id="PF08241">
    <property type="entry name" value="Methyltransf_11"/>
    <property type="match status" value="1"/>
</dbReference>
<keyword evidence="1" id="KW-0175">Coiled coil</keyword>
<dbReference type="InterPro" id="IPR051052">
    <property type="entry name" value="Diverse_substrate_MTase"/>
</dbReference>
<feature type="domain" description="Methyltransferase type 11" evidence="2">
    <location>
        <begin position="50"/>
        <end position="152"/>
    </location>
</feature>
<evidence type="ECO:0000313" key="3">
    <source>
        <dbReference type="EMBL" id="KAL1894852.1"/>
    </source>
</evidence>
<keyword evidence="4" id="KW-1185">Reference proteome</keyword>
<evidence type="ECO:0000313" key="4">
    <source>
        <dbReference type="Proteomes" id="UP001583186"/>
    </source>
</evidence>